<comment type="caution">
    <text evidence="3">The sequence shown here is derived from an EMBL/GenBank/DDBJ whole genome shotgun (WGS) entry which is preliminary data.</text>
</comment>
<accession>E6PGC5</accession>
<dbReference type="Pfam" id="PF06835">
    <property type="entry name" value="LptC"/>
    <property type="match status" value="1"/>
</dbReference>
<dbReference type="InterPro" id="IPR010664">
    <property type="entry name" value="LipoPS_assembly_LptC-rel"/>
</dbReference>
<dbReference type="EMBL" id="CABL01000011">
    <property type="protein sequence ID" value="CBH75513.1"/>
    <property type="molecule type" value="Genomic_DNA"/>
</dbReference>
<proteinExistence type="predicted"/>
<evidence type="ECO:0000259" key="2">
    <source>
        <dbReference type="Pfam" id="PF03968"/>
    </source>
</evidence>
<feature type="domain" description="Organic solvent tolerance-like N-terminal" evidence="2">
    <location>
        <begin position="108"/>
        <end position="183"/>
    </location>
</feature>
<dbReference type="AlphaFoldDB" id="E6PGC5"/>
<protein>
    <recommendedName>
        <fullName evidence="2">Organic solvent tolerance-like N-terminal domain-containing protein</fullName>
    </recommendedName>
</protein>
<dbReference type="GO" id="GO:0009279">
    <property type="term" value="C:cell outer membrane"/>
    <property type="evidence" value="ECO:0007669"/>
    <property type="project" value="TreeGrafter"/>
</dbReference>
<organism evidence="3">
    <name type="scientific">mine drainage metagenome</name>
    <dbReference type="NCBI Taxonomy" id="410659"/>
    <lineage>
        <taxon>unclassified sequences</taxon>
        <taxon>metagenomes</taxon>
        <taxon>ecological metagenomes</taxon>
    </lineage>
</organism>
<dbReference type="Pfam" id="PF03968">
    <property type="entry name" value="LptD_N"/>
    <property type="match status" value="1"/>
</dbReference>
<dbReference type="PANTHER" id="PTHR30189">
    <property type="entry name" value="LPS-ASSEMBLY PROTEIN"/>
    <property type="match status" value="1"/>
</dbReference>
<keyword evidence="1" id="KW-0998">Cell outer membrane</keyword>
<gene>
    <name evidence="3" type="ORF">CARN1_2583</name>
</gene>
<keyword evidence="1" id="KW-0472">Membrane</keyword>
<dbReference type="PANTHER" id="PTHR30189:SF1">
    <property type="entry name" value="LPS-ASSEMBLY PROTEIN LPTD"/>
    <property type="match status" value="1"/>
</dbReference>
<dbReference type="InterPro" id="IPR050218">
    <property type="entry name" value="LptD"/>
</dbReference>
<evidence type="ECO:0000313" key="3">
    <source>
        <dbReference type="EMBL" id="CBH75513.1"/>
    </source>
</evidence>
<evidence type="ECO:0000256" key="1">
    <source>
        <dbReference type="ARBA" id="ARBA00023237"/>
    </source>
</evidence>
<dbReference type="Gene3D" id="2.60.450.10">
    <property type="entry name" value="Lipopolysaccharide (LPS) transport protein A like domain"/>
    <property type="match status" value="1"/>
</dbReference>
<reference evidence="3" key="1">
    <citation type="submission" date="2009-10" db="EMBL/GenBank/DDBJ databases">
        <title>Diversity of trophic interactions inside an arsenic-rich microbial ecosystem.</title>
        <authorList>
            <person name="Bertin P.N."/>
            <person name="Heinrich-Salmeron A."/>
            <person name="Pelletier E."/>
            <person name="Goulhen-Chollet F."/>
            <person name="Arsene-Ploetze F."/>
            <person name="Gallien S."/>
            <person name="Calteau A."/>
            <person name="Vallenet D."/>
            <person name="Casiot C."/>
            <person name="Chane-Woon-Ming B."/>
            <person name="Giloteaux L."/>
            <person name="Barakat M."/>
            <person name="Bonnefoy V."/>
            <person name="Bruneel O."/>
            <person name="Chandler M."/>
            <person name="Cleiss J."/>
            <person name="Duran R."/>
            <person name="Elbaz-Poulichet F."/>
            <person name="Fonknechten N."/>
            <person name="Lauga B."/>
            <person name="Mornico D."/>
            <person name="Ortet P."/>
            <person name="Schaeffer C."/>
            <person name="Siguier P."/>
            <person name="Alexander Thil Smith A."/>
            <person name="Van Dorsselaer A."/>
            <person name="Weissenbach J."/>
            <person name="Medigue C."/>
            <person name="Le Paslier D."/>
        </authorList>
    </citation>
    <scope>NUCLEOTIDE SEQUENCE</scope>
</reference>
<dbReference type="GO" id="GO:1990351">
    <property type="term" value="C:transporter complex"/>
    <property type="evidence" value="ECO:0007669"/>
    <property type="project" value="TreeGrafter"/>
</dbReference>
<name>E6PGC5_9ZZZZ</name>
<dbReference type="InterPro" id="IPR005653">
    <property type="entry name" value="OstA-like_N"/>
</dbReference>
<sequence length="219" mass="23480">MRSRGFLAFVSVAAFALLAASPPAPKSQAQFMFGEWNIHTALVDFNLKTNDFSAPQHVLVTRDGTTIDADRANGNAKTGQATLLGHVVLHDKSGNLGGLSSAKNASGRGPATLTADKMTIDEKTRIYTAVGHMHYTQADTTADAQSGKLNDITHELDLHGNVHVRQGARSLIADHVLYNTITGQAEADGNVILRFPSQIRESAPTPKPIVIKNPKIIHD</sequence>